<reference evidence="2 3" key="1">
    <citation type="submission" date="2020-03" db="EMBL/GenBank/DDBJ databases">
        <authorList>
            <person name="Zhu W."/>
        </authorList>
    </citation>
    <scope>NUCLEOTIDE SEQUENCE [LARGE SCALE GENOMIC DNA]</scope>
    <source>
        <strain evidence="2 3">185</strain>
    </source>
</reference>
<gene>
    <name evidence="2" type="ORF">G8D99_09655</name>
</gene>
<evidence type="ECO:0000313" key="3">
    <source>
        <dbReference type="Proteomes" id="UP000501939"/>
    </source>
</evidence>
<dbReference type="RefSeq" id="WP_166325070.1">
    <property type="nucleotide sequence ID" value="NZ_CP049916.1"/>
</dbReference>
<accession>A0A6G8S515</accession>
<dbReference type="EMBL" id="CP049916">
    <property type="protein sequence ID" value="QIO09257.1"/>
    <property type="molecule type" value="Genomic_DNA"/>
</dbReference>
<dbReference type="PANTHER" id="PTHR24637:SF417">
    <property type="entry name" value="COL_CUTICLE_N DOMAIN-CONTAINING PROTEIN"/>
    <property type="match status" value="1"/>
</dbReference>
<organism evidence="2 3">
    <name type="scientific">Acinetobacter lanii</name>
    <dbReference type="NCBI Taxonomy" id="2715163"/>
    <lineage>
        <taxon>Bacteria</taxon>
        <taxon>Pseudomonadati</taxon>
        <taxon>Pseudomonadota</taxon>
        <taxon>Gammaproteobacteria</taxon>
        <taxon>Moraxellales</taxon>
        <taxon>Moraxellaceae</taxon>
        <taxon>Acinetobacter</taxon>
    </lineage>
</organism>
<name>A0A6G8S515_9GAMM</name>
<sequence length="1110" mass="117416">MSNFLVIDKKSHVELNNIDDLEVINLPQNATLIKLENLDKKIKEIKVENNDVIIIFEDNQQIILKGFFNSDHSLVVENENQELLWVQFKDENGNILDQVKFLLLDDIEPLLYEQNEVSSDLLWGAAAIAGAGAVVAIASSDGHKSHETNIGQDGINGQDGLTPYIGANGNWFIGNKDTGIKAQGNEGEQGDSAYTIYRDQAEDKVLSDVGLTDSNKDAWLAQPENKDKTEADFKKAQDEAIAKAESEGKILDESAWLNDLKGDQGEAGQDGLTPYIGANGNWFIGKKDTGIQAQGEQGQSGYDIYRDQAEDKVLSDAGLSDTDKDTWLAQPENQDKTEDDFKQAQEDAIFKAESEGKILDESAWLNDLKGEQGDKGEAGKDGTDGKSAYELAVDNGYTSTLEDWLAALKGEAGANGQSAFEIAKENGYTGTEQEWLASLIGKDGADGADGKSAYELALENGYEGTIQEWLDGLTIEVIGAEGKSAYDLAVENGFAGTLSEWLASLKGDAGADGKDGYTPYVGSNGNWWINGIDTGFTSTGQNGVSPTIKDGVWYIGQESTNISVQAKVEIINGNWHVNGVDTGVQAQGAAGKDGISPTIKDGVWYIGQESTNIPVQAKVEIINGNWHVNGVDTGVQAQGVAGAAGKDGISPTIKDGVWYIGQESTNIPVQAKVEIINGNWHVNGVDTGVQAQGVAGAAGKDGISPTIKDGVWYIGQESTNISVQAKVEIINGNWHVNGVDTGVQAQGVAGAAGKDGISPTIKDGVWYIGQESTNIPVQAKVEIINGNWHVNGVDTGVQAQGVAGAAGKDGISPTIKDGVWYIGQESTNIPVQAKVEIINGNWHVNGVDTGVQAQGVAGVAGKDGISPTIKDGVWYIGDESTNIPVQAKVEIINGNWHVNGVDTGVQAQGVAGAAGKDGISPTIKDGVWYIGQESTNIPVQAKVEIINGNWHVNGVDTGVQAQGAAGKDGISPTIKDGVWYIGQESTNIPVQAKVEIINGNWHVNGVDTGVQAQGVAGAAGKDGISPTIKDGVWYIGQESTNIPVQAKVEIINGNWHVNGVDTGVQAQGAAVLQVRMASARQSKTVFGTSVKRAPTFRYKPKLKSSTATGM</sequence>
<dbReference type="Proteomes" id="UP000501939">
    <property type="component" value="Chromosome"/>
</dbReference>
<dbReference type="AlphaFoldDB" id="A0A6G8S515"/>
<dbReference type="InterPro" id="IPR048051">
    <property type="entry name" value="BapA-like_prefix-like"/>
</dbReference>
<evidence type="ECO:0000259" key="1">
    <source>
        <dbReference type="Pfam" id="PF22783"/>
    </source>
</evidence>
<proteinExistence type="predicted"/>
<evidence type="ECO:0000313" key="2">
    <source>
        <dbReference type="EMBL" id="QIO09257.1"/>
    </source>
</evidence>
<dbReference type="PANTHER" id="PTHR24637">
    <property type="entry name" value="COLLAGEN"/>
    <property type="match status" value="1"/>
</dbReference>
<protein>
    <recommendedName>
        <fullName evidence="1">Biofilm-associated protein BapA-like prefix-like domain-containing protein</fullName>
    </recommendedName>
</protein>
<feature type="domain" description="Biofilm-associated protein BapA-like prefix-like" evidence="1">
    <location>
        <begin position="1"/>
        <end position="123"/>
    </location>
</feature>
<dbReference type="Pfam" id="PF22783">
    <property type="entry name" value="BapA_N"/>
    <property type="match status" value="1"/>
</dbReference>
<dbReference type="KEGG" id="alj:G8D99_09655"/>
<keyword evidence="3" id="KW-1185">Reference proteome</keyword>
<dbReference type="Gene3D" id="2.60.120.220">
    <property type="entry name" value="Satellite virus coat domain"/>
    <property type="match status" value="2"/>
</dbReference>